<evidence type="ECO:0000256" key="7">
    <source>
        <dbReference type="ARBA" id="ARBA00022723"/>
    </source>
</evidence>
<accession>A0A7R8V1U0</accession>
<organism evidence="17 18">
    <name type="scientific">Hermetia illucens</name>
    <name type="common">Black soldier fly</name>
    <dbReference type="NCBI Taxonomy" id="343691"/>
    <lineage>
        <taxon>Eukaryota</taxon>
        <taxon>Metazoa</taxon>
        <taxon>Ecdysozoa</taxon>
        <taxon>Arthropoda</taxon>
        <taxon>Hexapoda</taxon>
        <taxon>Insecta</taxon>
        <taxon>Pterygota</taxon>
        <taxon>Neoptera</taxon>
        <taxon>Endopterygota</taxon>
        <taxon>Diptera</taxon>
        <taxon>Brachycera</taxon>
        <taxon>Stratiomyomorpha</taxon>
        <taxon>Stratiomyidae</taxon>
        <taxon>Hermetiinae</taxon>
        <taxon>Hermetia</taxon>
    </lineage>
</organism>
<dbReference type="OrthoDB" id="3626597at2759"/>
<dbReference type="InterPro" id="IPR036990">
    <property type="entry name" value="M14A-like_propep"/>
</dbReference>
<sequence length="441" mass="50153">MLKYKIFSFIVFIVFCGKFAASAGLQRDRRQESARDQDDETREPVKYDGAQLWRIPISNEVERNAVAELETKYDGLKWKTVENRVDIMIDKSARESARSYLQNSNITYRILIDDLQKLIEVENPPKEEIELLQNRKGHRLTWKAYHNFNDIVGYLDYLAKTYPDLCSVQTIGTTHEGRALKLLKISNGHPANEAIWIDGGIHAREWISPAVTTYIINHLVENWEELPSYLKNIDWHILPVLNPDGYDYSQKFNRLWRKNRSRNPGSNCRGVDLNRNYGYMWGGEGTSSNPCSEVYRGKGAFSEPETAAVQNFITSQRKGDYFKAFLTFHSYGQYILYPWGYSKAITPDNNDMKLAGTQAATAIRNGSGATYQVGPAAILLYPAAGGSDDWAKGTMGIKYSFTVELRDTGRYGFILPASYIEQSGQEAFNFVDAMARSVTIL</sequence>
<dbReference type="Gene3D" id="3.40.630.10">
    <property type="entry name" value="Zn peptidases"/>
    <property type="match status" value="1"/>
</dbReference>
<evidence type="ECO:0000256" key="5">
    <source>
        <dbReference type="ARBA" id="ARBA00022645"/>
    </source>
</evidence>
<dbReference type="GO" id="GO:0006508">
    <property type="term" value="P:proteolysis"/>
    <property type="evidence" value="ECO:0007669"/>
    <property type="project" value="UniProtKB-KW"/>
</dbReference>
<dbReference type="PROSITE" id="PS52035">
    <property type="entry name" value="PEPTIDASE_M14"/>
    <property type="match status" value="1"/>
</dbReference>
<evidence type="ECO:0000256" key="14">
    <source>
        <dbReference type="PROSITE-ProRule" id="PRU01379"/>
    </source>
</evidence>
<feature type="signal peptide" evidence="15">
    <location>
        <begin position="1"/>
        <end position="23"/>
    </location>
</feature>
<evidence type="ECO:0000256" key="13">
    <source>
        <dbReference type="ARBA" id="ARBA00057299"/>
    </source>
</evidence>
<keyword evidence="4" id="KW-0964">Secreted</keyword>
<evidence type="ECO:0000256" key="9">
    <source>
        <dbReference type="ARBA" id="ARBA00022801"/>
    </source>
</evidence>
<evidence type="ECO:0000256" key="11">
    <source>
        <dbReference type="ARBA" id="ARBA00023049"/>
    </source>
</evidence>
<comment type="subcellular location">
    <subcellularLocation>
        <location evidence="2">Secreted</location>
    </subcellularLocation>
</comment>
<evidence type="ECO:0000256" key="4">
    <source>
        <dbReference type="ARBA" id="ARBA00022525"/>
    </source>
</evidence>
<keyword evidence="9" id="KW-0378">Hydrolase</keyword>
<evidence type="ECO:0000256" key="1">
    <source>
        <dbReference type="ARBA" id="ARBA00001947"/>
    </source>
</evidence>
<dbReference type="GO" id="GO:0005615">
    <property type="term" value="C:extracellular space"/>
    <property type="evidence" value="ECO:0007669"/>
    <property type="project" value="TreeGrafter"/>
</dbReference>
<evidence type="ECO:0000256" key="6">
    <source>
        <dbReference type="ARBA" id="ARBA00022670"/>
    </source>
</evidence>
<evidence type="ECO:0000256" key="10">
    <source>
        <dbReference type="ARBA" id="ARBA00022833"/>
    </source>
</evidence>
<protein>
    <recommendedName>
        <fullName evidence="16">Peptidase M14 domain-containing protein</fullName>
    </recommendedName>
</protein>
<evidence type="ECO:0000256" key="8">
    <source>
        <dbReference type="ARBA" id="ARBA00022729"/>
    </source>
</evidence>
<evidence type="ECO:0000256" key="12">
    <source>
        <dbReference type="ARBA" id="ARBA00023157"/>
    </source>
</evidence>
<reference evidence="17 18" key="1">
    <citation type="submission" date="2020-11" db="EMBL/GenBank/DDBJ databases">
        <authorList>
            <person name="Wallbank WR R."/>
            <person name="Pardo Diaz C."/>
            <person name="Kozak K."/>
            <person name="Martin S."/>
            <person name="Jiggins C."/>
            <person name="Moest M."/>
            <person name="Warren A I."/>
            <person name="Generalovic N T."/>
            <person name="Byers J.R.P. K."/>
            <person name="Montejo-Kovacevich G."/>
            <person name="Yen C E."/>
        </authorList>
    </citation>
    <scope>NUCLEOTIDE SEQUENCE [LARGE SCALE GENOMIC DNA]</scope>
</reference>
<dbReference type="PANTHER" id="PTHR11705">
    <property type="entry name" value="PROTEASE FAMILY M14 CARBOXYPEPTIDASE A,B"/>
    <property type="match status" value="1"/>
</dbReference>
<keyword evidence="18" id="KW-1185">Reference proteome</keyword>
<evidence type="ECO:0000313" key="18">
    <source>
        <dbReference type="Proteomes" id="UP000594454"/>
    </source>
</evidence>
<feature type="chain" id="PRO_5031397522" description="Peptidase M14 domain-containing protein" evidence="15">
    <location>
        <begin position="24"/>
        <end position="441"/>
    </location>
</feature>
<dbReference type="Pfam" id="PF02244">
    <property type="entry name" value="Propep_M14"/>
    <property type="match status" value="1"/>
</dbReference>
<keyword evidence="11" id="KW-0482">Metalloprotease</keyword>
<dbReference type="OMA" id="GHRMTWK"/>
<dbReference type="EMBL" id="LR899013">
    <property type="protein sequence ID" value="CAD7091291.1"/>
    <property type="molecule type" value="Genomic_DNA"/>
</dbReference>
<name>A0A7R8V1U0_HERIL</name>
<comment type="similarity">
    <text evidence="3 14">Belongs to the peptidase M14 family.</text>
</comment>
<evidence type="ECO:0000259" key="16">
    <source>
        <dbReference type="PROSITE" id="PS52035"/>
    </source>
</evidence>
<dbReference type="GO" id="GO:0004181">
    <property type="term" value="F:metallocarboxypeptidase activity"/>
    <property type="evidence" value="ECO:0007669"/>
    <property type="project" value="InterPro"/>
</dbReference>
<dbReference type="SUPFAM" id="SSF54897">
    <property type="entry name" value="Protease propeptides/inhibitors"/>
    <property type="match status" value="1"/>
</dbReference>
<keyword evidence="5" id="KW-0121">Carboxypeptidase</keyword>
<dbReference type="CDD" id="cd03860">
    <property type="entry name" value="M14_CP_A-B_like"/>
    <property type="match status" value="1"/>
</dbReference>
<comment type="function">
    <text evidence="13">Involved in the digestion of the blood meal.</text>
</comment>
<comment type="cofactor">
    <cofactor evidence="1">
        <name>Zn(2+)</name>
        <dbReference type="ChEBI" id="CHEBI:29105"/>
    </cofactor>
</comment>
<dbReference type="AlphaFoldDB" id="A0A7R8V1U0"/>
<dbReference type="GO" id="GO:0008270">
    <property type="term" value="F:zinc ion binding"/>
    <property type="evidence" value="ECO:0007669"/>
    <property type="project" value="InterPro"/>
</dbReference>
<dbReference type="Proteomes" id="UP000594454">
    <property type="component" value="Chromosome 5"/>
</dbReference>
<keyword evidence="6" id="KW-0645">Protease</keyword>
<keyword evidence="8 15" id="KW-0732">Signal</keyword>
<keyword evidence="12" id="KW-1015">Disulfide bond</keyword>
<keyword evidence="10" id="KW-0862">Zinc</keyword>
<proteinExistence type="inferred from homology"/>
<evidence type="ECO:0000313" key="17">
    <source>
        <dbReference type="EMBL" id="CAD7091291.1"/>
    </source>
</evidence>
<feature type="active site" description="Proton donor/acceptor" evidence="14">
    <location>
        <position position="404"/>
    </location>
</feature>
<dbReference type="FunFam" id="3.40.630.10:FF:000040">
    <property type="entry name" value="zinc carboxypeptidase"/>
    <property type="match status" value="1"/>
</dbReference>
<dbReference type="Gene3D" id="3.30.70.340">
    <property type="entry name" value="Metallocarboxypeptidase-like"/>
    <property type="match status" value="1"/>
</dbReference>
<dbReference type="SMART" id="SM00631">
    <property type="entry name" value="Zn_pept"/>
    <property type="match status" value="1"/>
</dbReference>
<dbReference type="InParanoid" id="A0A7R8V1U0"/>
<evidence type="ECO:0000256" key="2">
    <source>
        <dbReference type="ARBA" id="ARBA00004613"/>
    </source>
</evidence>
<dbReference type="InterPro" id="IPR000834">
    <property type="entry name" value="Peptidase_M14"/>
</dbReference>
<dbReference type="PRINTS" id="PR00765">
    <property type="entry name" value="CRBOXYPTASEA"/>
</dbReference>
<evidence type="ECO:0000256" key="15">
    <source>
        <dbReference type="SAM" id="SignalP"/>
    </source>
</evidence>
<dbReference type="SUPFAM" id="SSF53187">
    <property type="entry name" value="Zn-dependent exopeptidases"/>
    <property type="match status" value="1"/>
</dbReference>
<dbReference type="InterPro" id="IPR003146">
    <property type="entry name" value="M14A_act_pep"/>
</dbReference>
<dbReference type="PANTHER" id="PTHR11705:SF91">
    <property type="entry name" value="FI01817P-RELATED"/>
    <property type="match status" value="1"/>
</dbReference>
<dbReference type="Pfam" id="PF00246">
    <property type="entry name" value="Peptidase_M14"/>
    <property type="match status" value="1"/>
</dbReference>
<keyword evidence="7" id="KW-0479">Metal-binding</keyword>
<gene>
    <name evidence="17" type="ORF">HERILL_LOCUS13714</name>
</gene>
<feature type="domain" description="Peptidase M14" evidence="16">
    <location>
        <begin position="144"/>
        <end position="438"/>
    </location>
</feature>
<evidence type="ECO:0000256" key="3">
    <source>
        <dbReference type="ARBA" id="ARBA00005988"/>
    </source>
</evidence>